<dbReference type="Pfam" id="PF05201">
    <property type="entry name" value="GlutR_N"/>
    <property type="match status" value="1"/>
</dbReference>
<feature type="active site" description="Nucleophile" evidence="9">
    <location>
        <position position="50"/>
    </location>
</feature>
<comment type="pathway">
    <text evidence="1 9">Porphyrin-containing compound metabolism; protoporphyrin-IX biosynthesis; 5-aminolevulinate from L-glutamyl-tRNA(Glu): step 1/2.</text>
</comment>
<dbReference type="GO" id="GO:0019353">
    <property type="term" value="P:protoporphyrinogen IX biosynthetic process from glutamate"/>
    <property type="evidence" value="ECO:0007669"/>
    <property type="project" value="TreeGrafter"/>
</dbReference>
<keyword evidence="4 9" id="KW-0521">NADP</keyword>
<feature type="site" description="Important for activity" evidence="9">
    <location>
        <position position="96"/>
    </location>
</feature>
<evidence type="ECO:0000256" key="9">
    <source>
        <dbReference type="HAMAP-Rule" id="MF_00087"/>
    </source>
</evidence>
<evidence type="ECO:0000313" key="12">
    <source>
        <dbReference type="EMBL" id="BDS05036.1"/>
    </source>
</evidence>
<dbReference type="PANTHER" id="PTHR43013">
    <property type="entry name" value="GLUTAMYL-TRNA REDUCTASE"/>
    <property type="match status" value="1"/>
</dbReference>
<dbReference type="InterPro" id="IPR006151">
    <property type="entry name" value="Shikm_DH/Glu-tRNA_Rdtase"/>
</dbReference>
<feature type="domain" description="Quinate/shikimate 5-dehydrogenase/glutamyl-tRNA reductase" evidence="10">
    <location>
        <begin position="168"/>
        <end position="302"/>
    </location>
</feature>
<dbReference type="CDD" id="cd05213">
    <property type="entry name" value="NAD_bind_Glutamyl_tRNA_reduct"/>
    <property type="match status" value="1"/>
</dbReference>
<keyword evidence="5 9" id="KW-0560">Oxidoreductase</keyword>
<dbReference type="KEGG" id="osu:NT6N_00760"/>
<dbReference type="InterPro" id="IPR036343">
    <property type="entry name" value="GluRdtase_N_sf"/>
</dbReference>
<evidence type="ECO:0000256" key="3">
    <source>
        <dbReference type="ARBA" id="ARBA00012970"/>
    </source>
</evidence>
<protein>
    <recommendedName>
        <fullName evidence="8 9">Glutamyl-tRNA reductase</fullName>
        <shortName evidence="9">GluTR</shortName>
        <ecNumber evidence="3 9">1.2.1.70</ecNumber>
    </recommendedName>
</protein>
<comment type="catalytic activity">
    <reaction evidence="7 9">
        <text>(S)-4-amino-5-oxopentanoate + tRNA(Glu) + NADP(+) = L-glutamyl-tRNA(Glu) + NADPH + H(+)</text>
        <dbReference type="Rhea" id="RHEA:12344"/>
        <dbReference type="Rhea" id="RHEA-COMP:9663"/>
        <dbReference type="Rhea" id="RHEA-COMP:9680"/>
        <dbReference type="ChEBI" id="CHEBI:15378"/>
        <dbReference type="ChEBI" id="CHEBI:57501"/>
        <dbReference type="ChEBI" id="CHEBI:57783"/>
        <dbReference type="ChEBI" id="CHEBI:58349"/>
        <dbReference type="ChEBI" id="CHEBI:78442"/>
        <dbReference type="ChEBI" id="CHEBI:78520"/>
        <dbReference type="EC" id="1.2.1.70"/>
    </reaction>
</comment>
<evidence type="ECO:0000256" key="2">
    <source>
        <dbReference type="ARBA" id="ARBA00005916"/>
    </source>
</evidence>
<feature type="binding site" evidence="9">
    <location>
        <position position="117"/>
    </location>
    <ligand>
        <name>substrate</name>
    </ligand>
</feature>
<organism evidence="12">
    <name type="scientific">Oceaniferula spumae</name>
    <dbReference type="NCBI Taxonomy" id="2979115"/>
    <lineage>
        <taxon>Bacteria</taxon>
        <taxon>Pseudomonadati</taxon>
        <taxon>Verrucomicrobiota</taxon>
        <taxon>Verrucomicrobiia</taxon>
        <taxon>Verrucomicrobiales</taxon>
        <taxon>Verrucomicrobiaceae</taxon>
        <taxon>Oceaniferula</taxon>
    </lineage>
</organism>
<sequence>MELVCLGLNHETAPVEVREHFAVNAEKLGEKAREIIELSTIAESVVLSTCNRMEIYVATEDAEYGAKILNDHLASSHDAVEMEHLYQKSGDEAVNHLFRLVCGLDSMVLGETEIFGQVKQAYQQALESGATKGVLNKLFQKSFTVGKRVRTHTRIQMGQTSVGSVAVDLAAKIFGNLKGCHVMVIGAGEMSRQVAKSMLSRGATDLTVTNRTNQRAVDLAEELGGEAVPFDCWENTLVNADVVVSSTGASEPVLKASQIEAVRRKRKYRPLFLIDIAVPRDIEPAVGEIEEVYLYDIDKLQQLASEARESRAQQVRLCEQMIQEEIKP</sequence>
<feature type="binding site" evidence="9">
    <location>
        <position position="106"/>
    </location>
    <ligand>
        <name>substrate</name>
    </ligand>
</feature>
<dbReference type="GO" id="GO:0008883">
    <property type="term" value="F:glutamyl-tRNA reductase activity"/>
    <property type="evidence" value="ECO:0007669"/>
    <property type="project" value="UniProtKB-UniRule"/>
</dbReference>
<feature type="domain" description="Glutamyl-tRNA reductase N-terminal" evidence="11">
    <location>
        <begin position="6"/>
        <end position="153"/>
    </location>
</feature>
<feature type="binding site" evidence="9">
    <location>
        <begin position="111"/>
        <end position="113"/>
    </location>
    <ligand>
        <name>substrate</name>
    </ligand>
</feature>
<dbReference type="InterPro" id="IPR015895">
    <property type="entry name" value="4pyrrol_synth_GluRdtase_N"/>
</dbReference>
<dbReference type="GO" id="GO:0050661">
    <property type="term" value="F:NADP binding"/>
    <property type="evidence" value="ECO:0007669"/>
    <property type="project" value="InterPro"/>
</dbReference>
<evidence type="ECO:0000256" key="7">
    <source>
        <dbReference type="ARBA" id="ARBA00047464"/>
    </source>
</evidence>
<evidence type="ECO:0000259" key="10">
    <source>
        <dbReference type="Pfam" id="PF01488"/>
    </source>
</evidence>
<dbReference type="Gene3D" id="3.40.50.720">
    <property type="entry name" value="NAD(P)-binding Rossmann-like Domain"/>
    <property type="match status" value="1"/>
</dbReference>
<comment type="similarity">
    <text evidence="2 9">Belongs to the glutamyl-tRNA reductase family.</text>
</comment>
<evidence type="ECO:0000256" key="4">
    <source>
        <dbReference type="ARBA" id="ARBA00022857"/>
    </source>
</evidence>
<gene>
    <name evidence="9 12" type="primary">hemA</name>
    <name evidence="12" type="ORF">NT6N_00760</name>
</gene>
<dbReference type="EC" id="1.2.1.70" evidence="3 9"/>
<evidence type="ECO:0000259" key="11">
    <source>
        <dbReference type="Pfam" id="PF05201"/>
    </source>
</evidence>
<feature type="binding site" evidence="9">
    <location>
        <begin position="49"/>
        <end position="52"/>
    </location>
    <ligand>
        <name>substrate</name>
    </ligand>
</feature>
<dbReference type="FunFam" id="3.40.50.720:FF:000031">
    <property type="entry name" value="Glutamyl-tRNA reductase"/>
    <property type="match status" value="1"/>
</dbReference>
<keyword evidence="6 9" id="KW-0627">Porphyrin biosynthesis</keyword>
<evidence type="ECO:0000256" key="1">
    <source>
        <dbReference type="ARBA" id="ARBA00005059"/>
    </source>
</evidence>
<proteinExistence type="inferred from homology"/>
<dbReference type="InterPro" id="IPR000343">
    <property type="entry name" value="4pyrrol_synth_GluRdtase"/>
</dbReference>
<comment type="function">
    <text evidence="9">Catalyzes the NADPH-dependent reduction of glutamyl-tRNA(Glu) to glutamate 1-semialdehyde (GSA).</text>
</comment>
<dbReference type="HAMAP" id="MF_00087">
    <property type="entry name" value="Glu_tRNA_reductase"/>
    <property type="match status" value="1"/>
</dbReference>
<dbReference type="SUPFAM" id="SSF51735">
    <property type="entry name" value="NAD(P)-binding Rossmann-fold domains"/>
    <property type="match status" value="1"/>
</dbReference>
<dbReference type="Gene3D" id="3.30.460.30">
    <property type="entry name" value="Glutamyl-tRNA reductase, N-terminal domain"/>
    <property type="match status" value="1"/>
</dbReference>
<dbReference type="InterPro" id="IPR036291">
    <property type="entry name" value="NAD(P)-bd_dom_sf"/>
</dbReference>
<comment type="domain">
    <text evidence="9">Possesses an unusual extended V-shaped dimeric structure with each monomer consisting of three distinct domains arranged along a curved 'spinal' alpha-helix. The N-terminal catalytic domain specifically recognizes the glutamate moiety of the substrate. The second domain is the NADPH-binding domain, and the third C-terminal domain is responsible for dimerization.</text>
</comment>
<dbReference type="FunFam" id="3.30.460.30:FF:000001">
    <property type="entry name" value="Glutamyl-tRNA reductase"/>
    <property type="match status" value="1"/>
</dbReference>
<reference evidence="12" key="1">
    <citation type="submission" date="2024-07" db="EMBL/GenBank/DDBJ databases">
        <title>Complete genome sequence of Verrucomicrobiaceae bacterium NT6N.</title>
        <authorList>
            <person name="Huang C."/>
            <person name="Takami H."/>
            <person name="Hamasaki K."/>
        </authorList>
    </citation>
    <scope>NUCLEOTIDE SEQUENCE</scope>
    <source>
        <strain evidence="12">NT6N</strain>
    </source>
</reference>
<feature type="binding site" evidence="9">
    <location>
        <begin position="186"/>
        <end position="191"/>
    </location>
    <ligand>
        <name>NADP(+)</name>
        <dbReference type="ChEBI" id="CHEBI:58349"/>
    </ligand>
</feature>
<dbReference type="SUPFAM" id="SSF69742">
    <property type="entry name" value="Glutamyl tRNA-reductase catalytic, N-terminal domain"/>
    <property type="match status" value="1"/>
</dbReference>
<evidence type="ECO:0000256" key="8">
    <source>
        <dbReference type="ARBA" id="ARBA00068659"/>
    </source>
</evidence>
<comment type="subunit">
    <text evidence="9">Homodimer.</text>
</comment>
<name>A0AAT9FGG2_9BACT</name>
<comment type="miscellaneous">
    <text evidence="9">During catalysis, the active site Cys acts as a nucleophile attacking the alpha-carbonyl group of tRNA-bound glutamate with the formation of a thioester intermediate between enzyme and glutamate, and the concomitant release of tRNA(Glu). The thioester intermediate is finally reduced by direct hydride transfer from NADPH, to form the product GSA.</text>
</comment>
<dbReference type="Pfam" id="PF01488">
    <property type="entry name" value="Shikimate_DH"/>
    <property type="match status" value="1"/>
</dbReference>
<accession>A0AAT9FGG2</accession>
<dbReference type="NCBIfam" id="TIGR01035">
    <property type="entry name" value="hemA"/>
    <property type="match status" value="1"/>
</dbReference>
<dbReference type="EMBL" id="AP026866">
    <property type="protein sequence ID" value="BDS05036.1"/>
    <property type="molecule type" value="Genomic_DNA"/>
</dbReference>
<dbReference type="AlphaFoldDB" id="A0AAT9FGG2"/>
<evidence type="ECO:0000256" key="5">
    <source>
        <dbReference type="ARBA" id="ARBA00023002"/>
    </source>
</evidence>
<dbReference type="PANTHER" id="PTHR43013:SF1">
    <property type="entry name" value="GLUTAMYL-TRNA REDUCTASE"/>
    <property type="match status" value="1"/>
</dbReference>
<evidence type="ECO:0000256" key="6">
    <source>
        <dbReference type="ARBA" id="ARBA00023244"/>
    </source>
</evidence>